<dbReference type="RefSeq" id="WP_023928384.1">
    <property type="nucleotide sequence ID" value="NZ_KI669455.1"/>
</dbReference>
<evidence type="ECO:0000313" key="2">
    <source>
        <dbReference type="EMBL" id="ETD22836.1"/>
    </source>
</evidence>
<name>V8C7V2_9HELI</name>
<feature type="chain" id="PRO_5004767389" description="Outer membrane protein beta-barrel domain-containing protein" evidence="1">
    <location>
        <begin position="22"/>
        <end position="236"/>
    </location>
</feature>
<dbReference type="PRINTS" id="PR01776">
    <property type="entry name" value="HPOMPFAMILY"/>
</dbReference>
<dbReference type="AlphaFoldDB" id="V8C7V2"/>
<keyword evidence="3" id="KW-1185">Reference proteome</keyword>
<evidence type="ECO:0000313" key="3">
    <source>
        <dbReference type="Proteomes" id="UP000018731"/>
    </source>
</evidence>
<protein>
    <recommendedName>
        <fullName evidence="4">Outer membrane protein beta-barrel domain-containing protein</fullName>
    </recommendedName>
</protein>
<comment type="caution">
    <text evidence="2">The sequence shown here is derived from an EMBL/GenBank/DDBJ whole genome shotgun (WGS) entry which is preliminary data.</text>
</comment>
<evidence type="ECO:0000256" key="1">
    <source>
        <dbReference type="SAM" id="SignalP"/>
    </source>
</evidence>
<dbReference type="OrthoDB" id="5319509at2"/>
<dbReference type="HOGENOM" id="CLU_026212_4_0_7"/>
<dbReference type="Pfam" id="PF01856">
    <property type="entry name" value="HP_OMP"/>
    <property type="match status" value="1"/>
</dbReference>
<proteinExistence type="predicted"/>
<reference evidence="2 3" key="1">
    <citation type="journal article" date="2014" name="Genome Announc.">
        <title>Draft genome sequences of six enterohepatic helicobacter species isolated from humans and one from rhesus macaques.</title>
        <authorList>
            <person name="Shen Z."/>
            <person name="Sheh A."/>
            <person name="Young S.K."/>
            <person name="Abouelliel A."/>
            <person name="Ward D.V."/>
            <person name="Earl A.M."/>
            <person name="Fox J.G."/>
        </authorList>
    </citation>
    <scope>NUCLEOTIDE SEQUENCE [LARGE SCALE GENOMIC DNA]</scope>
    <source>
        <strain evidence="2 3">MIT 99-5501</strain>
    </source>
</reference>
<sequence>MRKRKYLAIASMLAAMSVANAEKSGAFVGLEAGVSIFNLASQTSDLKDSKFGVGGSYGVVAGYKQFFTPYLGLRYYANLSYAHGSAPTPTVDGDRSITAMGGDNAYHQNYLLNYGVNVDFLANFVSKEIENFGSFDFGGFVGVGLGGNTYLSDLTIVSEKFDGSDSKSLSPQETTKFNVALNVGLRANMAENHGVELVAKVPFIKATMIDDTNFNNVPLTITRTYYTVSLRYTYSF</sequence>
<evidence type="ECO:0008006" key="4">
    <source>
        <dbReference type="Google" id="ProtNLM"/>
    </source>
</evidence>
<dbReference type="Proteomes" id="UP000018731">
    <property type="component" value="Unassembled WGS sequence"/>
</dbReference>
<organism evidence="2 3">
    <name type="scientific">Helicobacter macacae MIT 99-5501</name>
    <dbReference type="NCBI Taxonomy" id="1357400"/>
    <lineage>
        <taxon>Bacteria</taxon>
        <taxon>Pseudomonadati</taxon>
        <taxon>Campylobacterota</taxon>
        <taxon>Epsilonproteobacteria</taxon>
        <taxon>Campylobacterales</taxon>
        <taxon>Helicobacteraceae</taxon>
        <taxon>Helicobacter</taxon>
    </lineage>
</organism>
<dbReference type="PATRIC" id="fig|1357400.3.peg.2194"/>
<gene>
    <name evidence="2" type="ORF">HMPREF2086_01635</name>
</gene>
<keyword evidence="1" id="KW-0732">Signal</keyword>
<feature type="signal peptide" evidence="1">
    <location>
        <begin position="1"/>
        <end position="21"/>
    </location>
</feature>
<dbReference type="EMBL" id="AZJI01000007">
    <property type="protein sequence ID" value="ETD22836.1"/>
    <property type="molecule type" value="Genomic_DNA"/>
</dbReference>
<dbReference type="InterPro" id="IPR002718">
    <property type="entry name" value="OMP_Helicobacter"/>
</dbReference>
<accession>V8C7V2</accession>